<dbReference type="Proteomes" id="UP000824120">
    <property type="component" value="Chromosome 3"/>
</dbReference>
<feature type="transmembrane region" description="Helical" evidence="1">
    <location>
        <begin position="30"/>
        <end position="58"/>
    </location>
</feature>
<evidence type="ECO:0000256" key="1">
    <source>
        <dbReference type="SAM" id="Phobius"/>
    </source>
</evidence>
<reference evidence="2 3" key="1">
    <citation type="submission" date="2020-09" db="EMBL/GenBank/DDBJ databases">
        <title>De no assembly of potato wild relative species, Solanum commersonii.</title>
        <authorList>
            <person name="Cho K."/>
        </authorList>
    </citation>
    <scope>NUCLEOTIDE SEQUENCE [LARGE SCALE GENOMIC DNA]</scope>
    <source>
        <strain evidence="2">LZ3.2</strain>
        <tissue evidence="2">Leaf</tissue>
    </source>
</reference>
<sequence>MQQPGFEHVVCSVHITMPGMLYSLPLNQSLGFWGLVGILLARVAKTVFITVLTIIVMISHPCHSEAAVTSSCMLPTLVMKNLATVEGES</sequence>
<proteinExistence type="predicted"/>
<keyword evidence="3" id="KW-1185">Reference proteome</keyword>
<comment type="caution">
    <text evidence="2">The sequence shown here is derived from an EMBL/GenBank/DDBJ whole genome shotgun (WGS) entry which is preliminary data.</text>
</comment>
<keyword evidence="1" id="KW-0812">Transmembrane</keyword>
<dbReference type="EMBL" id="JACXVP010000003">
    <property type="protein sequence ID" value="KAG5619060.1"/>
    <property type="molecule type" value="Genomic_DNA"/>
</dbReference>
<accession>A0A9J6A4D9</accession>
<organism evidence="2 3">
    <name type="scientific">Solanum commersonii</name>
    <name type="common">Commerson's wild potato</name>
    <name type="synonym">Commerson's nightshade</name>
    <dbReference type="NCBI Taxonomy" id="4109"/>
    <lineage>
        <taxon>Eukaryota</taxon>
        <taxon>Viridiplantae</taxon>
        <taxon>Streptophyta</taxon>
        <taxon>Embryophyta</taxon>
        <taxon>Tracheophyta</taxon>
        <taxon>Spermatophyta</taxon>
        <taxon>Magnoliopsida</taxon>
        <taxon>eudicotyledons</taxon>
        <taxon>Gunneridae</taxon>
        <taxon>Pentapetalae</taxon>
        <taxon>asterids</taxon>
        <taxon>lamiids</taxon>
        <taxon>Solanales</taxon>
        <taxon>Solanaceae</taxon>
        <taxon>Solanoideae</taxon>
        <taxon>Solaneae</taxon>
        <taxon>Solanum</taxon>
    </lineage>
</organism>
<gene>
    <name evidence="2" type="ORF">H5410_018884</name>
</gene>
<name>A0A9J6A4D9_SOLCO</name>
<protein>
    <submittedName>
        <fullName evidence="2">Uncharacterized protein</fullName>
    </submittedName>
</protein>
<keyword evidence="1" id="KW-1133">Transmembrane helix</keyword>
<keyword evidence="1" id="KW-0472">Membrane</keyword>
<dbReference type="AlphaFoldDB" id="A0A9J6A4D9"/>
<evidence type="ECO:0000313" key="3">
    <source>
        <dbReference type="Proteomes" id="UP000824120"/>
    </source>
</evidence>
<evidence type="ECO:0000313" key="2">
    <source>
        <dbReference type="EMBL" id="KAG5619060.1"/>
    </source>
</evidence>